<dbReference type="KEGG" id="vei:Veis_2586"/>
<gene>
    <name evidence="2" type="ordered locus">Veis_2586</name>
</gene>
<sequence length="83" mass="9209">MGAQRTARTARTAVRKPGAAWHGKHPRPDGHFDPVRPSRHFDQGMRQTRAVRVHALRTLRALRVCDANGTGRGDRATGLRCMA</sequence>
<keyword evidence="3" id="KW-1185">Reference proteome</keyword>
<name>A1WL24_VEREI</name>
<feature type="region of interest" description="Disordered" evidence="1">
    <location>
        <begin position="1"/>
        <end position="37"/>
    </location>
</feature>
<organism evidence="2 3">
    <name type="scientific">Verminephrobacter eiseniae (strain EF01-2)</name>
    <dbReference type="NCBI Taxonomy" id="391735"/>
    <lineage>
        <taxon>Bacteria</taxon>
        <taxon>Pseudomonadati</taxon>
        <taxon>Pseudomonadota</taxon>
        <taxon>Betaproteobacteria</taxon>
        <taxon>Burkholderiales</taxon>
        <taxon>Comamonadaceae</taxon>
        <taxon>Verminephrobacter</taxon>
    </lineage>
</organism>
<dbReference type="AlphaFoldDB" id="A1WL24"/>
<feature type="compositionally biased region" description="Basic and acidic residues" evidence="1">
    <location>
        <begin position="26"/>
        <end position="37"/>
    </location>
</feature>
<reference evidence="3" key="1">
    <citation type="submission" date="2006-12" db="EMBL/GenBank/DDBJ databases">
        <title>Complete sequence of chromosome 1 of Verminephrobacter eiseniae EF01-2.</title>
        <authorList>
            <person name="Copeland A."/>
            <person name="Lucas S."/>
            <person name="Lapidus A."/>
            <person name="Barry K."/>
            <person name="Detter J.C."/>
            <person name="Glavina del Rio T."/>
            <person name="Dalin E."/>
            <person name="Tice H."/>
            <person name="Pitluck S."/>
            <person name="Chertkov O."/>
            <person name="Brettin T."/>
            <person name="Bruce D."/>
            <person name="Han C."/>
            <person name="Tapia R."/>
            <person name="Gilna P."/>
            <person name="Schmutz J."/>
            <person name="Larimer F."/>
            <person name="Land M."/>
            <person name="Hauser L."/>
            <person name="Kyrpides N."/>
            <person name="Kim E."/>
            <person name="Stahl D."/>
            <person name="Richardson P."/>
        </authorList>
    </citation>
    <scope>NUCLEOTIDE SEQUENCE [LARGE SCALE GENOMIC DNA]</scope>
    <source>
        <strain evidence="3">EF01-2</strain>
    </source>
</reference>
<evidence type="ECO:0000256" key="1">
    <source>
        <dbReference type="SAM" id="MobiDB-lite"/>
    </source>
</evidence>
<dbReference type="STRING" id="391735.Veis_2586"/>
<feature type="compositionally biased region" description="Low complexity" evidence="1">
    <location>
        <begin position="1"/>
        <end position="12"/>
    </location>
</feature>
<dbReference type="HOGENOM" id="CLU_2541648_0_0_4"/>
<dbReference type="Proteomes" id="UP000000374">
    <property type="component" value="Chromosome"/>
</dbReference>
<protein>
    <submittedName>
        <fullName evidence="2">Uncharacterized protein</fullName>
    </submittedName>
</protein>
<proteinExistence type="predicted"/>
<evidence type="ECO:0000313" key="3">
    <source>
        <dbReference type="Proteomes" id="UP000000374"/>
    </source>
</evidence>
<evidence type="ECO:0000313" key="2">
    <source>
        <dbReference type="EMBL" id="ABM58331.1"/>
    </source>
</evidence>
<accession>A1WL24</accession>
<dbReference type="EMBL" id="CP000542">
    <property type="protein sequence ID" value="ABM58331.1"/>
    <property type="molecule type" value="Genomic_DNA"/>
</dbReference>